<reference evidence="3 4" key="1">
    <citation type="journal article" date="2019" name="Int. J. Syst. Evol. Microbiol.">
        <title>The Global Catalogue of Microorganisms (GCM) 10K type strain sequencing project: providing services to taxonomists for standard genome sequencing and annotation.</title>
        <authorList>
            <consortium name="The Broad Institute Genomics Platform"/>
            <consortium name="The Broad Institute Genome Sequencing Center for Infectious Disease"/>
            <person name="Wu L."/>
            <person name="Ma J."/>
        </authorList>
    </citation>
    <scope>NUCLEOTIDE SEQUENCE [LARGE SCALE GENOMIC DNA]</scope>
    <source>
        <strain evidence="3 4">GX26</strain>
    </source>
</reference>
<evidence type="ECO:0000313" key="4">
    <source>
        <dbReference type="Proteomes" id="UP001596395"/>
    </source>
</evidence>
<dbReference type="Proteomes" id="UP001596395">
    <property type="component" value="Unassembled WGS sequence"/>
</dbReference>
<dbReference type="AlphaFoldDB" id="A0ABD5VEX9"/>
<organism evidence="3 4">
    <name type="scientific">Halorubellus litoreus</name>
    <dbReference type="NCBI Taxonomy" id="755308"/>
    <lineage>
        <taxon>Archaea</taxon>
        <taxon>Methanobacteriati</taxon>
        <taxon>Methanobacteriota</taxon>
        <taxon>Stenosarchaea group</taxon>
        <taxon>Halobacteria</taxon>
        <taxon>Halobacteriales</taxon>
        <taxon>Halorubellaceae</taxon>
        <taxon>Halorubellus</taxon>
    </lineage>
</organism>
<feature type="domain" description="Methanogenesis regulatory protein FilR1 middle" evidence="1">
    <location>
        <begin position="124"/>
        <end position="245"/>
    </location>
</feature>
<dbReference type="EMBL" id="JBHSXN010000002">
    <property type="protein sequence ID" value="MFC6953992.1"/>
    <property type="molecule type" value="Genomic_DNA"/>
</dbReference>
<accession>A0ABD5VEX9</accession>
<evidence type="ECO:0000259" key="1">
    <source>
        <dbReference type="Pfam" id="PF08350"/>
    </source>
</evidence>
<protein>
    <submittedName>
        <fullName evidence="3">Helix-turn-helix transcriptional regulator</fullName>
    </submittedName>
</protein>
<dbReference type="Pfam" id="PF08350">
    <property type="entry name" value="FilR1_middle"/>
    <property type="match status" value="1"/>
</dbReference>
<dbReference type="SUPFAM" id="SSF46785">
    <property type="entry name" value="Winged helix' DNA-binding domain"/>
    <property type="match status" value="1"/>
</dbReference>
<evidence type="ECO:0000313" key="3">
    <source>
        <dbReference type="EMBL" id="MFC6953992.1"/>
    </source>
</evidence>
<evidence type="ECO:0000259" key="2">
    <source>
        <dbReference type="Pfam" id="PF25213"/>
    </source>
</evidence>
<comment type="caution">
    <text evidence="3">The sequence shown here is derived from an EMBL/GenBank/DDBJ whole genome shotgun (WGS) entry which is preliminary data.</text>
</comment>
<dbReference type="Gene3D" id="1.10.10.10">
    <property type="entry name" value="Winged helix-like DNA-binding domain superfamily/Winged helix DNA-binding domain"/>
    <property type="match status" value="1"/>
</dbReference>
<dbReference type="InterPro" id="IPR057527">
    <property type="entry name" value="HVO_A0261-like_N"/>
</dbReference>
<keyword evidence="4" id="KW-1185">Reference proteome</keyword>
<feature type="domain" description="HVO-A0261-like N-terminal" evidence="2">
    <location>
        <begin position="8"/>
        <end position="78"/>
    </location>
</feature>
<sequence length="259" mass="28809">MGVFDAVFASSVRQTVLAELSERPRQRRDLLDDVDASKSAVYNALNELRDRDLLREGRSRRWETTGLGDLVADYVADRERAGEVLSTHAEYWATHDPEALPEPFRASLGALAGAELLESPTSEPFRVVSQVVDVIERADRVALATPIYHDRYAAALERTAADADVRLVLAPSVVEEVDGREDADWDAVDPAVRVADPGVTVLVTDEALLFALPREDGTHDPEEKLLARSDRALDWGHRFFEHHWRTATPVEALEPTAQH</sequence>
<dbReference type="InterPro" id="IPR036390">
    <property type="entry name" value="WH_DNA-bd_sf"/>
</dbReference>
<dbReference type="InterPro" id="IPR013561">
    <property type="entry name" value="FilR1_middle_dom"/>
</dbReference>
<gene>
    <name evidence="3" type="ORF">ACFQGB_14065</name>
</gene>
<name>A0ABD5VEX9_9EURY</name>
<dbReference type="InterPro" id="IPR036388">
    <property type="entry name" value="WH-like_DNA-bd_sf"/>
</dbReference>
<dbReference type="RefSeq" id="WP_336350937.1">
    <property type="nucleotide sequence ID" value="NZ_JAZAQL010000002.1"/>
</dbReference>
<proteinExistence type="predicted"/>
<dbReference type="Pfam" id="PF25213">
    <property type="entry name" value="HVO_A0261_N"/>
    <property type="match status" value="1"/>
</dbReference>